<proteinExistence type="predicted"/>
<dbReference type="AlphaFoldDB" id="A0AAV2KY05"/>
<dbReference type="Proteomes" id="UP001497482">
    <property type="component" value="Chromosome 20"/>
</dbReference>
<name>A0AAV2KY05_KNICA</name>
<evidence type="ECO:0000313" key="2">
    <source>
        <dbReference type="Proteomes" id="UP001497482"/>
    </source>
</evidence>
<gene>
    <name evidence="1" type="ORF">KC01_LOCUS23832</name>
</gene>
<keyword evidence="2" id="KW-1185">Reference proteome</keyword>
<reference evidence="1 2" key="1">
    <citation type="submission" date="2024-04" db="EMBL/GenBank/DDBJ databases">
        <authorList>
            <person name="Waldvogel A.-M."/>
            <person name="Schoenle A."/>
        </authorList>
    </citation>
    <scope>NUCLEOTIDE SEQUENCE [LARGE SCALE GENOMIC DNA]</scope>
</reference>
<protein>
    <submittedName>
        <fullName evidence="1">Uncharacterized protein</fullName>
    </submittedName>
</protein>
<sequence length="74" mass="7848">MTVGSGTTTIPIRTQPSDVTTAHALSAESCDTGTHVGLRAYEGQYGSCEKAQTQFKSSQPLLGPWIHTNQPGDQ</sequence>
<evidence type="ECO:0000313" key="1">
    <source>
        <dbReference type="EMBL" id="CAL1594931.1"/>
    </source>
</evidence>
<organism evidence="1 2">
    <name type="scientific">Knipowitschia caucasica</name>
    <name type="common">Caucasian dwarf goby</name>
    <name type="synonym">Pomatoschistus caucasicus</name>
    <dbReference type="NCBI Taxonomy" id="637954"/>
    <lineage>
        <taxon>Eukaryota</taxon>
        <taxon>Metazoa</taxon>
        <taxon>Chordata</taxon>
        <taxon>Craniata</taxon>
        <taxon>Vertebrata</taxon>
        <taxon>Euteleostomi</taxon>
        <taxon>Actinopterygii</taxon>
        <taxon>Neopterygii</taxon>
        <taxon>Teleostei</taxon>
        <taxon>Neoteleostei</taxon>
        <taxon>Acanthomorphata</taxon>
        <taxon>Gobiaria</taxon>
        <taxon>Gobiiformes</taxon>
        <taxon>Gobioidei</taxon>
        <taxon>Gobiidae</taxon>
        <taxon>Gobiinae</taxon>
        <taxon>Knipowitschia</taxon>
    </lineage>
</organism>
<accession>A0AAV2KY05</accession>
<dbReference type="EMBL" id="OZ035842">
    <property type="protein sequence ID" value="CAL1594931.1"/>
    <property type="molecule type" value="Genomic_DNA"/>
</dbReference>